<feature type="signal peptide" evidence="5">
    <location>
        <begin position="1"/>
        <end position="28"/>
    </location>
</feature>
<keyword evidence="3" id="KW-0378">Hydrolase</keyword>
<gene>
    <name evidence="6" type="ORF">AB852_32230</name>
</gene>
<dbReference type="InterPro" id="IPR013519">
    <property type="entry name" value="Int_alpha_beta-p"/>
</dbReference>
<evidence type="ECO:0000256" key="5">
    <source>
        <dbReference type="SAM" id="SignalP"/>
    </source>
</evidence>
<evidence type="ECO:0000256" key="4">
    <source>
        <dbReference type="ARBA" id="ARBA00023180"/>
    </source>
</evidence>
<comment type="caution">
    <text evidence="6">The sequence shown here is derived from an EMBL/GenBank/DDBJ whole genome shotgun (WGS) entry which is preliminary data.</text>
</comment>
<dbReference type="PANTHER" id="PTHR23221">
    <property type="entry name" value="GLYCOSYLPHOSPHATIDYLINOSITOL PHOSPHOLIPASE D"/>
    <property type="match status" value="1"/>
</dbReference>
<evidence type="ECO:0000256" key="3">
    <source>
        <dbReference type="ARBA" id="ARBA00022801"/>
    </source>
</evidence>
<accession>A0A1Q4V063</accession>
<evidence type="ECO:0000256" key="2">
    <source>
        <dbReference type="ARBA" id="ARBA00022737"/>
    </source>
</evidence>
<dbReference type="Pfam" id="PF01839">
    <property type="entry name" value="FG-GAP"/>
    <property type="match status" value="3"/>
</dbReference>
<evidence type="ECO:0000313" key="7">
    <source>
        <dbReference type="Proteomes" id="UP000186455"/>
    </source>
</evidence>
<dbReference type="SMART" id="SM00191">
    <property type="entry name" value="Int_alpha"/>
    <property type="match status" value="5"/>
</dbReference>
<dbReference type="Proteomes" id="UP000186455">
    <property type="component" value="Unassembled WGS sequence"/>
</dbReference>
<keyword evidence="4" id="KW-0325">Glycoprotein</keyword>
<dbReference type="EMBL" id="LFBV01000010">
    <property type="protein sequence ID" value="OKH91130.1"/>
    <property type="molecule type" value="Genomic_DNA"/>
</dbReference>
<feature type="chain" id="PRO_5039075653" description="Integrin" evidence="5">
    <location>
        <begin position="29"/>
        <end position="451"/>
    </location>
</feature>
<evidence type="ECO:0000256" key="1">
    <source>
        <dbReference type="ARBA" id="ARBA00022729"/>
    </source>
</evidence>
<evidence type="ECO:0008006" key="8">
    <source>
        <dbReference type="Google" id="ProtNLM"/>
    </source>
</evidence>
<dbReference type="GO" id="GO:0016787">
    <property type="term" value="F:hydrolase activity"/>
    <property type="evidence" value="ECO:0007669"/>
    <property type="project" value="UniProtKB-KW"/>
</dbReference>
<dbReference type="RefSeq" id="WP_073793807.1">
    <property type="nucleotide sequence ID" value="NZ_LFBV01000010.1"/>
</dbReference>
<proteinExistence type="predicted"/>
<keyword evidence="1 5" id="KW-0732">Signal</keyword>
<dbReference type="AlphaFoldDB" id="A0A1Q4V063"/>
<evidence type="ECO:0000313" key="6">
    <source>
        <dbReference type="EMBL" id="OKH91130.1"/>
    </source>
</evidence>
<keyword evidence="2" id="KW-0677">Repeat</keyword>
<dbReference type="Gene3D" id="2.130.10.130">
    <property type="entry name" value="Integrin alpha, N-terminal"/>
    <property type="match status" value="3"/>
</dbReference>
<dbReference type="PANTHER" id="PTHR23221:SF7">
    <property type="entry name" value="PHOSPHATIDYLINOSITOL-GLYCAN-SPECIFIC PHOSPHOLIPASE D"/>
    <property type="match status" value="1"/>
</dbReference>
<dbReference type="InterPro" id="IPR028994">
    <property type="entry name" value="Integrin_alpha_N"/>
</dbReference>
<dbReference type="SUPFAM" id="SSF69318">
    <property type="entry name" value="Integrin alpha N-terminal domain"/>
    <property type="match status" value="1"/>
</dbReference>
<reference evidence="6 7" key="1">
    <citation type="submission" date="2015-06" db="EMBL/GenBank/DDBJ databases">
        <title>Cloning and characterization of the uncialamcin biosynthetic gene cluster.</title>
        <authorList>
            <person name="Yan X."/>
            <person name="Huang T."/>
            <person name="Ge H."/>
            <person name="Shen B."/>
        </authorList>
    </citation>
    <scope>NUCLEOTIDE SEQUENCE [LARGE SCALE GENOMIC DNA]</scope>
    <source>
        <strain evidence="6 7">DCA2648</strain>
    </source>
</reference>
<protein>
    <recommendedName>
        <fullName evidence="8">Integrin</fullName>
    </recommendedName>
</protein>
<dbReference type="PROSITE" id="PS51470">
    <property type="entry name" value="FG_GAP"/>
    <property type="match status" value="2"/>
</dbReference>
<sequence length="451" mass="45710">MRKSLRLSLATAAAVALSGGLLAIPAGAAGAAPQATFPDDFNGDGFRDYASASTSSPGGTVRVVFGTSRGIGGASQLIHQDSPGVPGADEAGDLFGEVRTAADFDRDGYGDLAVSATGEDIGGRDQRGAVTILWGSPSGLSGGTSVPSAGYQAWNLFGSDLATGDFDGDGDTELAAVESSDAFVFQGSYSRAAIAVRPVHVDTGRYYAANLIAGKVTKDRATDLVILGSIPANSRLTGHARFYRGGATGLVQGRTIPIDVVQDDMGEGVVTDFDKDGYGDIAIGTPDTNGEKGYVTLWSGTGKGAGSYKRITQATSGVAGSPEAGDHFGSSVAVGDVNGDGNPDLAIGAGGEKLNGRADAGAVHVLRGSKLGLSGKNSQYFSRATAGVPGSVTQNEEFGKVVRLRDVNGDSRADLHVTANQGSLRLLGSRTGVTTSGIRGIATYEVTGILH</sequence>
<dbReference type="InterPro" id="IPR013517">
    <property type="entry name" value="FG-GAP"/>
</dbReference>
<keyword evidence="7" id="KW-1185">Reference proteome</keyword>
<dbReference type="STRING" id="1048205.AB852_32230"/>
<organism evidence="6 7">
    <name type="scientific">Streptomyces uncialis</name>
    <dbReference type="NCBI Taxonomy" id="1048205"/>
    <lineage>
        <taxon>Bacteria</taxon>
        <taxon>Bacillati</taxon>
        <taxon>Actinomycetota</taxon>
        <taxon>Actinomycetes</taxon>
        <taxon>Kitasatosporales</taxon>
        <taxon>Streptomycetaceae</taxon>
        <taxon>Streptomyces</taxon>
    </lineage>
</organism>
<name>A0A1Q4V063_9ACTN</name>